<feature type="domain" description="DUF402" evidence="2">
    <location>
        <begin position="71"/>
        <end position="182"/>
    </location>
</feature>
<gene>
    <name evidence="3" type="ORF">ACFFGN_17780</name>
</gene>
<evidence type="ECO:0000256" key="1">
    <source>
        <dbReference type="ARBA" id="ARBA00022801"/>
    </source>
</evidence>
<name>A0ABV6QMR6_9ACTN</name>
<evidence type="ECO:0000313" key="4">
    <source>
        <dbReference type="Proteomes" id="UP001589890"/>
    </source>
</evidence>
<dbReference type="Pfam" id="PF04167">
    <property type="entry name" value="DUF402"/>
    <property type="match status" value="1"/>
</dbReference>
<organism evidence="3 4">
    <name type="scientific">Kribbella deserti</name>
    <dbReference type="NCBI Taxonomy" id="1926257"/>
    <lineage>
        <taxon>Bacteria</taxon>
        <taxon>Bacillati</taxon>
        <taxon>Actinomycetota</taxon>
        <taxon>Actinomycetes</taxon>
        <taxon>Propionibacteriales</taxon>
        <taxon>Kribbellaceae</taxon>
        <taxon>Kribbella</taxon>
    </lineage>
</organism>
<reference evidence="3 4" key="1">
    <citation type="submission" date="2024-09" db="EMBL/GenBank/DDBJ databases">
        <authorList>
            <person name="Sun Q."/>
            <person name="Mori K."/>
        </authorList>
    </citation>
    <scope>NUCLEOTIDE SEQUENCE [LARGE SCALE GENOMIC DNA]</scope>
    <source>
        <strain evidence="3 4">CGMCC 1.15906</strain>
    </source>
</reference>
<proteinExistence type="predicted"/>
<protein>
    <submittedName>
        <fullName evidence="3">DUF402 domain-containing protein</fullName>
    </submittedName>
</protein>
<accession>A0ABV6QMR6</accession>
<dbReference type="SUPFAM" id="SSF159234">
    <property type="entry name" value="FomD-like"/>
    <property type="match status" value="1"/>
</dbReference>
<dbReference type="InterPro" id="IPR035930">
    <property type="entry name" value="FomD-like_sf"/>
</dbReference>
<dbReference type="PANTHER" id="PTHR39159:SF1">
    <property type="entry name" value="UPF0374 PROTEIN YGAC"/>
    <property type="match status" value="1"/>
</dbReference>
<evidence type="ECO:0000313" key="3">
    <source>
        <dbReference type="EMBL" id="MFC0625933.1"/>
    </source>
</evidence>
<dbReference type="InterPro" id="IPR050212">
    <property type="entry name" value="Ntdp-like"/>
</dbReference>
<dbReference type="Gene3D" id="2.40.380.10">
    <property type="entry name" value="FomD-like"/>
    <property type="match status" value="1"/>
</dbReference>
<sequence>MSYWEPGSTINWIYHGHGRKHGVKYVRPMTVVRDDADGLAAWLAPGTPLLRPVLPDGRDIRDWDSDPAFGFARVAKLDIWRGPGILKYAPTGVPWSVWHFWDENGAFANWYLNLEHPHERAANSVTTEDAVLDLVITPDRRITRKDEDELASARKIGTYDDEAVARIEAWAEQAEAEIAKWRAPFDGEWLSWRPDPAWRLPAAPSGYEVSYVAEELMS</sequence>
<dbReference type="PANTHER" id="PTHR39159">
    <property type="match status" value="1"/>
</dbReference>
<dbReference type="EMBL" id="JBHLTC010000019">
    <property type="protein sequence ID" value="MFC0625933.1"/>
    <property type="molecule type" value="Genomic_DNA"/>
</dbReference>
<keyword evidence="1" id="KW-0378">Hydrolase</keyword>
<dbReference type="RefSeq" id="WP_380048881.1">
    <property type="nucleotide sequence ID" value="NZ_JBHLTC010000019.1"/>
</dbReference>
<dbReference type="InterPro" id="IPR007295">
    <property type="entry name" value="DUF402"/>
</dbReference>
<keyword evidence="4" id="KW-1185">Reference proteome</keyword>
<comment type="caution">
    <text evidence="3">The sequence shown here is derived from an EMBL/GenBank/DDBJ whole genome shotgun (WGS) entry which is preliminary data.</text>
</comment>
<dbReference type="Proteomes" id="UP001589890">
    <property type="component" value="Unassembled WGS sequence"/>
</dbReference>
<evidence type="ECO:0000259" key="2">
    <source>
        <dbReference type="Pfam" id="PF04167"/>
    </source>
</evidence>